<dbReference type="CDD" id="cd12830">
    <property type="entry name" value="MtCorA-like"/>
    <property type="match status" value="1"/>
</dbReference>
<keyword evidence="3" id="KW-0813">Transport</keyword>
<name>A0A495XYX3_9MICO</name>
<dbReference type="InterPro" id="IPR045861">
    <property type="entry name" value="CorA_cytoplasmic_dom"/>
</dbReference>
<evidence type="ECO:0000256" key="4">
    <source>
        <dbReference type="ARBA" id="ARBA00022475"/>
    </source>
</evidence>
<reference evidence="13 14" key="1">
    <citation type="submission" date="2018-10" db="EMBL/GenBank/DDBJ databases">
        <title>Sequencing the genomes of 1000 actinobacteria strains.</title>
        <authorList>
            <person name="Klenk H.-P."/>
        </authorList>
    </citation>
    <scope>NUCLEOTIDE SEQUENCE [LARGE SCALE GENOMIC DNA]</scope>
    <source>
        <strain evidence="13 14">DSM 44267</strain>
    </source>
</reference>
<dbReference type="GO" id="GO:0015095">
    <property type="term" value="F:magnesium ion transmembrane transporter activity"/>
    <property type="evidence" value="ECO:0007669"/>
    <property type="project" value="TreeGrafter"/>
</dbReference>
<accession>A0A495XYX3</accession>
<keyword evidence="6" id="KW-0460">Magnesium</keyword>
<dbReference type="SUPFAM" id="SSF144083">
    <property type="entry name" value="Magnesium transport protein CorA, transmembrane region"/>
    <property type="match status" value="1"/>
</dbReference>
<keyword evidence="5 12" id="KW-0812">Transmembrane</keyword>
<dbReference type="GO" id="GO:0015087">
    <property type="term" value="F:cobalt ion transmembrane transporter activity"/>
    <property type="evidence" value="ECO:0007669"/>
    <property type="project" value="TreeGrafter"/>
</dbReference>
<dbReference type="InterPro" id="IPR045863">
    <property type="entry name" value="CorA_TM1_TM2"/>
</dbReference>
<dbReference type="InterPro" id="IPR002523">
    <property type="entry name" value="MgTranspt_CorA/ZnTranspt_ZntB"/>
</dbReference>
<evidence type="ECO:0000256" key="8">
    <source>
        <dbReference type="ARBA" id="ARBA00023065"/>
    </source>
</evidence>
<gene>
    <name evidence="13" type="ORF">DFJ68_1499</name>
</gene>
<feature type="transmembrane region" description="Helical" evidence="12">
    <location>
        <begin position="311"/>
        <end position="331"/>
    </location>
</feature>
<keyword evidence="8" id="KW-0406">Ion transport</keyword>
<evidence type="ECO:0000256" key="2">
    <source>
        <dbReference type="ARBA" id="ARBA00009765"/>
    </source>
</evidence>
<dbReference type="Pfam" id="PF01544">
    <property type="entry name" value="CorA"/>
    <property type="match status" value="1"/>
</dbReference>
<organism evidence="13 14">
    <name type="scientific">Terracoccus luteus</name>
    <dbReference type="NCBI Taxonomy" id="53356"/>
    <lineage>
        <taxon>Bacteria</taxon>
        <taxon>Bacillati</taxon>
        <taxon>Actinomycetota</taxon>
        <taxon>Actinomycetes</taxon>
        <taxon>Micrococcales</taxon>
        <taxon>Intrasporangiaceae</taxon>
        <taxon>Terracoccus</taxon>
    </lineage>
</organism>
<dbReference type="AlphaFoldDB" id="A0A495XYX3"/>
<keyword evidence="7 12" id="KW-1133">Transmembrane helix</keyword>
<dbReference type="GO" id="GO:0000287">
    <property type="term" value="F:magnesium ion binding"/>
    <property type="evidence" value="ECO:0007669"/>
    <property type="project" value="TreeGrafter"/>
</dbReference>
<proteinExistence type="inferred from homology"/>
<dbReference type="Gene3D" id="3.30.460.20">
    <property type="entry name" value="CorA soluble domain-like"/>
    <property type="match status" value="1"/>
</dbReference>
<evidence type="ECO:0000256" key="3">
    <source>
        <dbReference type="ARBA" id="ARBA00022448"/>
    </source>
</evidence>
<evidence type="ECO:0000256" key="11">
    <source>
        <dbReference type="ARBA" id="ARBA00045497"/>
    </source>
</evidence>
<keyword evidence="4" id="KW-1003">Cell membrane</keyword>
<evidence type="ECO:0000256" key="12">
    <source>
        <dbReference type="SAM" id="Phobius"/>
    </source>
</evidence>
<dbReference type="PANTHER" id="PTHR46494:SF1">
    <property type="entry name" value="CORA FAMILY METAL ION TRANSPORTER (EUROFUNG)"/>
    <property type="match status" value="1"/>
</dbReference>
<evidence type="ECO:0000256" key="10">
    <source>
        <dbReference type="ARBA" id="ARBA00034269"/>
    </source>
</evidence>
<comment type="function">
    <text evidence="11">Mediates influx of magnesium ions. Alternates between open and closed states. Activated by low cytoplasmic Mg(2+) levels. Inactive when cytoplasmic Mg(2+) levels are high.</text>
</comment>
<evidence type="ECO:0000256" key="7">
    <source>
        <dbReference type="ARBA" id="ARBA00022989"/>
    </source>
</evidence>
<evidence type="ECO:0000256" key="5">
    <source>
        <dbReference type="ARBA" id="ARBA00022692"/>
    </source>
</evidence>
<evidence type="ECO:0000313" key="13">
    <source>
        <dbReference type="EMBL" id="RKT78064.1"/>
    </source>
</evidence>
<evidence type="ECO:0000313" key="14">
    <source>
        <dbReference type="Proteomes" id="UP000278440"/>
    </source>
</evidence>
<evidence type="ECO:0000256" key="1">
    <source>
        <dbReference type="ARBA" id="ARBA00004651"/>
    </source>
</evidence>
<protein>
    <submittedName>
        <fullName evidence="13">Magnesium transporter</fullName>
    </submittedName>
</protein>
<comment type="similarity">
    <text evidence="2">Belongs to the CorA metal ion transporter (MIT) (TC 1.A.35) family.</text>
</comment>
<dbReference type="Proteomes" id="UP000278440">
    <property type="component" value="Unassembled WGS sequence"/>
</dbReference>
<dbReference type="Gene3D" id="1.20.58.340">
    <property type="entry name" value="Magnesium transport protein CorA, transmembrane region"/>
    <property type="match status" value="2"/>
</dbReference>
<sequence>MPVIVDKAIYRDGSRHGCGDLSDELASLRERGDAGSFIWIGLKDPTDEEFALVNSELHLHPLAVEDAVNGHQRAKMEEYERSLFVVLKTLRYVEATSDVETGEVMLFIGDRFVVTVRHGDGNPLQGVRHRLELESGKLAHGPLAVLHSVMDSVVDNYLVVDREIRRDLEQIEEQVFGSAAGGDANTIYRLKREVLEFRRASQPLAETLHIYLERGSGRHLQDDARVFFRDVADHLRLVNDHVDNYDHLLTDMLSAHLAAVSVRQNNDMRRISAWVAIAAVPTMIAGVYGMNFEYMPELSASVHVGSGEFRYGYFVVLLAMGGICVGLYRAFRRSGWL</sequence>
<comment type="catalytic activity">
    <reaction evidence="10">
        <text>Mg(2+)(in) = Mg(2+)(out)</text>
        <dbReference type="Rhea" id="RHEA:29827"/>
        <dbReference type="ChEBI" id="CHEBI:18420"/>
    </reaction>
</comment>
<feature type="transmembrane region" description="Helical" evidence="12">
    <location>
        <begin position="271"/>
        <end position="291"/>
    </location>
</feature>
<dbReference type="EMBL" id="RBXT01000001">
    <property type="protein sequence ID" value="RKT78064.1"/>
    <property type="molecule type" value="Genomic_DNA"/>
</dbReference>
<dbReference type="SUPFAM" id="SSF143865">
    <property type="entry name" value="CorA soluble domain-like"/>
    <property type="match status" value="1"/>
</dbReference>
<dbReference type="PANTHER" id="PTHR46494">
    <property type="entry name" value="CORA FAMILY METAL ION TRANSPORTER (EUROFUNG)"/>
    <property type="match status" value="1"/>
</dbReference>
<evidence type="ECO:0000256" key="9">
    <source>
        <dbReference type="ARBA" id="ARBA00023136"/>
    </source>
</evidence>
<dbReference type="FunFam" id="1.20.58.340:FF:000004">
    <property type="entry name" value="Magnesium transport protein CorA"/>
    <property type="match status" value="1"/>
</dbReference>
<dbReference type="GO" id="GO:0050897">
    <property type="term" value="F:cobalt ion binding"/>
    <property type="evidence" value="ECO:0007669"/>
    <property type="project" value="TreeGrafter"/>
</dbReference>
<dbReference type="GO" id="GO:0005886">
    <property type="term" value="C:plasma membrane"/>
    <property type="evidence" value="ECO:0007669"/>
    <property type="project" value="UniProtKB-SubCell"/>
</dbReference>
<keyword evidence="9 12" id="KW-0472">Membrane</keyword>
<evidence type="ECO:0000256" key="6">
    <source>
        <dbReference type="ARBA" id="ARBA00022842"/>
    </source>
</evidence>
<comment type="caution">
    <text evidence="13">The sequence shown here is derived from an EMBL/GenBank/DDBJ whole genome shotgun (WGS) entry which is preliminary data.</text>
</comment>
<keyword evidence="14" id="KW-1185">Reference proteome</keyword>
<comment type="subcellular location">
    <subcellularLocation>
        <location evidence="1">Cell membrane</location>
        <topology evidence="1">Multi-pass membrane protein</topology>
    </subcellularLocation>
</comment>